<dbReference type="RefSeq" id="WP_005601844.1">
    <property type="nucleotide sequence ID" value="NZ_GG663521.1"/>
</dbReference>
<keyword evidence="1" id="KW-1133">Transmembrane helix</keyword>
<keyword evidence="1" id="KW-0472">Membrane</keyword>
<accession>D4RY56</accession>
<protein>
    <submittedName>
        <fullName evidence="2">Uncharacterized protein</fullName>
    </submittedName>
</protein>
<dbReference type="HOGENOM" id="CLU_2536227_0_0_9"/>
<dbReference type="AlphaFoldDB" id="D4RY56"/>
<feature type="transmembrane region" description="Helical" evidence="1">
    <location>
        <begin position="20"/>
        <end position="42"/>
    </location>
</feature>
<reference evidence="2 3" key="1">
    <citation type="submission" date="2010-02" db="EMBL/GenBank/DDBJ databases">
        <authorList>
            <person name="Weinstock G."/>
            <person name="Sodergren E."/>
            <person name="Clifton S."/>
            <person name="Fulton L."/>
            <person name="Fulton B."/>
            <person name="Courtney L."/>
            <person name="Fronick C."/>
            <person name="Harrison M."/>
            <person name="Strong C."/>
            <person name="Farmer C."/>
            <person name="Delahaunty K."/>
            <person name="Markovic C."/>
            <person name="Hall O."/>
            <person name="Minx P."/>
            <person name="Tomlinson C."/>
            <person name="Mitreva M."/>
            <person name="Nelson J."/>
            <person name="Hou S."/>
            <person name="Wollam A."/>
            <person name="Pepin K.H."/>
            <person name="Johnson M."/>
            <person name="Bhonagiri V."/>
            <person name="Zhang X."/>
            <person name="Suruliraj S."/>
            <person name="Warren W."/>
            <person name="Chinwalla A."/>
            <person name="Mardis E.R."/>
            <person name="Wilson R.K."/>
        </authorList>
    </citation>
    <scope>NUCLEOTIDE SEQUENCE [LARGE SCALE GENOMIC DNA]</scope>
    <source>
        <strain evidence="2 3">DSM 2876</strain>
    </source>
</reference>
<evidence type="ECO:0000313" key="3">
    <source>
        <dbReference type="Proteomes" id="UP000006238"/>
    </source>
</evidence>
<comment type="caution">
    <text evidence="2">The sequence shown here is derived from an EMBL/GenBank/DDBJ whole genome shotgun (WGS) entry which is preliminary data.</text>
</comment>
<proteinExistence type="predicted"/>
<organism evidence="2 3">
    <name type="scientific">Eshraghiella crossota DSM 2876</name>
    <dbReference type="NCBI Taxonomy" id="511680"/>
    <lineage>
        <taxon>Bacteria</taxon>
        <taxon>Bacillati</taxon>
        <taxon>Bacillota</taxon>
        <taxon>Clostridia</taxon>
        <taxon>Lachnospirales</taxon>
        <taxon>Lachnospiraceae</taxon>
        <taxon>Eshraghiella</taxon>
    </lineage>
</organism>
<gene>
    <name evidence="2" type="ORF">BUTYVIB_00760</name>
</gene>
<dbReference type="Proteomes" id="UP000006238">
    <property type="component" value="Unassembled WGS sequence"/>
</dbReference>
<evidence type="ECO:0000313" key="2">
    <source>
        <dbReference type="EMBL" id="EFF68956.1"/>
    </source>
</evidence>
<feature type="transmembrane region" description="Helical" evidence="1">
    <location>
        <begin position="54"/>
        <end position="79"/>
    </location>
</feature>
<keyword evidence="3" id="KW-1185">Reference proteome</keyword>
<dbReference type="EMBL" id="ABWN01000022">
    <property type="protein sequence ID" value="EFF68956.1"/>
    <property type="molecule type" value="Genomic_DNA"/>
</dbReference>
<evidence type="ECO:0000256" key="1">
    <source>
        <dbReference type="SAM" id="Phobius"/>
    </source>
</evidence>
<keyword evidence="1" id="KW-0812">Transmembrane</keyword>
<name>D4RY56_9FIRM</name>
<sequence length="83" mass="9310">MGTTGNKQADDLAKACRNMGIASFFFGVILFSIFTIRLCYVYKKQYGSHCKESRTGLICGILSLIVWTIGITLGVLWYLNYSK</sequence>
<dbReference type="GeneID" id="98917291"/>
<dbReference type="STRING" id="45851.BHV86_05015"/>